<feature type="compositionally biased region" description="Gly residues" evidence="3">
    <location>
        <begin position="211"/>
        <end position="226"/>
    </location>
</feature>
<feature type="region of interest" description="Disordered" evidence="3">
    <location>
        <begin position="165"/>
        <end position="228"/>
    </location>
</feature>
<feature type="compositionally biased region" description="Low complexity" evidence="3">
    <location>
        <begin position="783"/>
        <end position="792"/>
    </location>
</feature>
<evidence type="ECO:0000256" key="3">
    <source>
        <dbReference type="SAM" id="MobiDB-lite"/>
    </source>
</evidence>
<name>A0ABQ5SG84_9CHLO</name>
<dbReference type="Pfam" id="PF24681">
    <property type="entry name" value="Kelch_KLHDC2_KLHL20_DRC7"/>
    <property type="match status" value="2"/>
</dbReference>
<evidence type="ECO:0000256" key="1">
    <source>
        <dbReference type="ARBA" id="ARBA00022441"/>
    </source>
</evidence>
<feature type="compositionally biased region" description="Basic and acidic residues" evidence="3">
    <location>
        <begin position="276"/>
        <end position="286"/>
    </location>
</feature>
<reference evidence="4 5" key="1">
    <citation type="journal article" date="2023" name="IScience">
        <title>Expanded male sex-determining region conserved during the evolution of homothallism in the green alga Volvox.</title>
        <authorList>
            <person name="Yamamoto K."/>
            <person name="Matsuzaki R."/>
            <person name="Mahakham W."/>
            <person name="Heman W."/>
            <person name="Sekimoto H."/>
            <person name="Kawachi M."/>
            <person name="Minakuchi Y."/>
            <person name="Toyoda A."/>
            <person name="Nozaki H."/>
        </authorList>
    </citation>
    <scope>NUCLEOTIDE SEQUENCE [LARGE SCALE GENOMIC DNA]</scope>
    <source>
        <strain evidence="4 5">NIES-4468</strain>
    </source>
</reference>
<dbReference type="SUPFAM" id="SSF117281">
    <property type="entry name" value="Kelch motif"/>
    <property type="match status" value="2"/>
</dbReference>
<feature type="region of interest" description="Disordered" evidence="3">
    <location>
        <begin position="259"/>
        <end position="299"/>
    </location>
</feature>
<feature type="compositionally biased region" description="Gly residues" evidence="3">
    <location>
        <begin position="1083"/>
        <end position="1103"/>
    </location>
</feature>
<dbReference type="SMART" id="SM00612">
    <property type="entry name" value="Kelch"/>
    <property type="match status" value="2"/>
</dbReference>
<proteinExistence type="predicted"/>
<feature type="compositionally biased region" description="Low complexity" evidence="3">
    <location>
        <begin position="998"/>
        <end position="1014"/>
    </location>
</feature>
<dbReference type="PANTHER" id="PTHR46093">
    <property type="entry name" value="ACYL-COA-BINDING DOMAIN-CONTAINING PROTEIN 5"/>
    <property type="match status" value="1"/>
</dbReference>
<feature type="region of interest" description="Disordered" evidence="3">
    <location>
        <begin position="762"/>
        <end position="804"/>
    </location>
</feature>
<feature type="compositionally biased region" description="Polar residues" evidence="3">
    <location>
        <begin position="764"/>
        <end position="774"/>
    </location>
</feature>
<evidence type="ECO:0000313" key="5">
    <source>
        <dbReference type="Proteomes" id="UP001165090"/>
    </source>
</evidence>
<keyword evidence="2" id="KW-0677">Repeat</keyword>
<sequence length="1164" mass="118934">MTTQPPAAHEGLPPGPMCPAGYVWSERLNLSGNSPGDVPANCTGLLAVGAGSAGGGYSWAVYAMGLEGQNMALWEMRPQSAYNWSSQRVLLRGVPPPARRGHALALSKGSLFVVAGGNESGHRNDIFLFNIHTSSWSMVAAHSNPVPPRSGHAVCAMGPRIYILGGEGNGQSPPLPARQLSPQQQYDEAKEVAGTRSSTGLHERLEPPRSGGPGLGGGGGGSGGGSVDTYKETVVKEELQTGAPRGPYRHAEFGGHAVEINTSDTRSSSGAAAGGGRKDSYGDADRGSGLVRHQEGIGCLPPRPEAAEVLASAARGVRPLVAVITATAADGLDGVECSEGGDAAGDPGYAEGGGGQATKAGSVTPVRCPDESTRAQEKEKDQDKDKAGENIRSSREIPNTGRSPTTTTANGTQLLGDVWCLDLAAATLSKVHDEADQLPSPPVPKQEPPQEQHPPHPHPPQGLWERGQLEAQRGVWPQGGVQAGAGPGSGPPAYPARRKGHSATCLGGTILVFGGEGADGSCLGDLWRFDPRVGTWIPMCDSATRPVPRANHATVALSPTQMLLFGGRDSAGRPLGDVWVLGIGPDEAMGLRVSDAEWLQLQVLPGQRLSARYGHSLVALPSGPGVLLYSFGGFGGPSGTTPLEPEGLRILQGPLDASTATIAAPVVPVLNADGGGGGGAMRHLQTAAAAVGGGGGGGSGRRMSGSPTGSAEADASGGGNRQGSGRTVNRDGAVTAVVPPLSAAEGIVTQQAAVSAAAEVVRGTQRQSSDGEATSQLPPQPSLLPREQSSPQTRGLDLDPTAVCNQHHVSPDHIQCGGEPLPQSLPQSMYGAAAVRPSGMEYQRATAPRRPSYNSGGGGSGGNGAYGVAVPVSEMPGSGGAASRGHAALGTLTSLGAPSTPVAGANGPSGGNGAVSCRVSTGHRDPANAAATAVAAAANATAAALARANAAVAAIENVIAVNGSGGSGYDSRGPDVIRSSTAAFQMFAREFRSQLRLHQQQQQQQQQQHQQQQQQHVDVSDCDLAAAWTALPPELQAQFEASAARTLAEQQRQQRMHQQHMTAYQRQLQGPHGMSGPQQAGGSDWGPGGGVSGEERGGAGGAENAGSRRQTPLHTALFVHKQVPCSPPPQCLAPTRPDCTTTTTTRRNTPVRPTSNNRTGARRA</sequence>
<feature type="region of interest" description="Disordered" evidence="3">
    <location>
        <begin position="333"/>
        <end position="411"/>
    </location>
</feature>
<feature type="compositionally biased region" description="Polar residues" evidence="3">
    <location>
        <begin position="396"/>
        <end position="411"/>
    </location>
</feature>
<protein>
    <submittedName>
        <fullName evidence="4">Uncharacterized protein</fullName>
    </submittedName>
</protein>
<organism evidence="4 5">
    <name type="scientific">Volvox africanus</name>
    <dbReference type="NCBI Taxonomy" id="51714"/>
    <lineage>
        <taxon>Eukaryota</taxon>
        <taxon>Viridiplantae</taxon>
        <taxon>Chlorophyta</taxon>
        <taxon>core chlorophytes</taxon>
        <taxon>Chlorophyceae</taxon>
        <taxon>CS clade</taxon>
        <taxon>Chlamydomonadales</taxon>
        <taxon>Volvocaceae</taxon>
        <taxon>Volvox</taxon>
    </lineage>
</organism>
<feature type="compositionally biased region" description="Gly residues" evidence="3">
    <location>
        <begin position="691"/>
        <end position="700"/>
    </location>
</feature>
<comment type="caution">
    <text evidence="4">The sequence shown here is derived from an EMBL/GenBank/DDBJ whole genome shotgun (WGS) entry which is preliminary data.</text>
</comment>
<feature type="region of interest" description="Disordered" evidence="3">
    <location>
        <begin position="840"/>
        <end position="860"/>
    </location>
</feature>
<feature type="region of interest" description="Disordered" evidence="3">
    <location>
        <begin position="995"/>
        <end position="1014"/>
    </location>
</feature>
<feature type="region of interest" description="Disordered" evidence="3">
    <location>
        <begin position="1042"/>
        <end position="1108"/>
    </location>
</feature>
<keyword evidence="5" id="KW-1185">Reference proteome</keyword>
<dbReference type="Proteomes" id="UP001165090">
    <property type="component" value="Unassembled WGS sequence"/>
</dbReference>
<feature type="region of interest" description="Disordered" evidence="3">
    <location>
        <begin position="691"/>
        <end position="729"/>
    </location>
</feature>
<dbReference type="EMBL" id="BSDZ01000080">
    <property type="protein sequence ID" value="GLI68967.1"/>
    <property type="molecule type" value="Genomic_DNA"/>
</dbReference>
<dbReference type="Gene3D" id="2.120.10.80">
    <property type="entry name" value="Kelch-type beta propeller"/>
    <property type="match status" value="2"/>
</dbReference>
<evidence type="ECO:0000313" key="4">
    <source>
        <dbReference type="EMBL" id="GLI68967.1"/>
    </source>
</evidence>
<feature type="compositionally biased region" description="Low complexity" evidence="3">
    <location>
        <begin position="340"/>
        <end position="349"/>
    </location>
</feature>
<evidence type="ECO:0000256" key="2">
    <source>
        <dbReference type="ARBA" id="ARBA00022737"/>
    </source>
</evidence>
<accession>A0ABQ5SG84</accession>
<dbReference type="InterPro" id="IPR015915">
    <property type="entry name" value="Kelch-typ_b-propeller"/>
</dbReference>
<feature type="compositionally biased region" description="Low complexity" evidence="3">
    <location>
        <begin position="701"/>
        <end position="710"/>
    </location>
</feature>
<dbReference type="InterPro" id="IPR006652">
    <property type="entry name" value="Kelch_1"/>
</dbReference>
<feature type="region of interest" description="Disordered" evidence="3">
    <location>
        <begin position="432"/>
        <end position="464"/>
    </location>
</feature>
<dbReference type="PANTHER" id="PTHR46093:SF18">
    <property type="entry name" value="FIBRONECTIN TYPE-III DOMAIN-CONTAINING PROTEIN"/>
    <property type="match status" value="1"/>
</dbReference>
<keyword evidence="1" id="KW-0880">Kelch repeat</keyword>
<gene>
    <name evidence="4" type="ORF">VaNZ11_013495</name>
</gene>
<feature type="compositionally biased region" description="Low complexity" evidence="3">
    <location>
        <begin position="1134"/>
        <end position="1164"/>
    </location>
</feature>
<feature type="region of interest" description="Disordered" evidence="3">
    <location>
        <begin position="1124"/>
        <end position="1164"/>
    </location>
</feature>
<feature type="compositionally biased region" description="Basic and acidic residues" evidence="3">
    <location>
        <begin position="368"/>
        <end position="395"/>
    </location>
</feature>